<sequence length="383" mass="42566">MSKPRMAVIAILIVILIIGGGALLWKNGWSPTAEPAAEPIVEPAETPLPIPEDTEAEAPSDTPKSLEDLLKEYGDMPLIDAHNHDADGSKIIQDKIEMWTRMGVDSVVLFGAVSEPRAVHSDEMSWQAYRQNPERIIPFFSGFNLHEPSSLDVVKENLEKGFFGLGEIVAASTYSPVLSNVPWKAEDPMDGYLPQIYELCAQYQAPLLLHIDPPNGIAIKKLEEAAEAYPDTVFIFAHANAYNSPENIRQLLSKHPNIYADFFAGFTALNPESANTLEDFVPVMREFPDRFVLSTDSGFGLESEEKAIEAMYRLIDALNDRELAEKIAYDNMDALIRNQPATASQQEAIRKYGEETGKAYDLTKLTKREANLILIEKELANEG</sequence>
<dbReference type="Gene3D" id="3.20.20.140">
    <property type="entry name" value="Metal-dependent hydrolases"/>
    <property type="match status" value="1"/>
</dbReference>
<organism evidence="4 5">
    <name type="scientific">Paenibacillus residui</name>
    <dbReference type="NCBI Taxonomy" id="629724"/>
    <lineage>
        <taxon>Bacteria</taxon>
        <taxon>Bacillati</taxon>
        <taxon>Bacillota</taxon>
        <taxon>Bacilli</taxon>
        <taxon>Bacillales</taxon>
        <taxon>Paenibacillaceae</taxon>
        <taxon>Paenibacillus</taxon>
    </lineage>
</organism>
<name>A0ABW3D8N6_9BACL</name>
<evidence type="ECO:0000256" key="2">
    <source>
        <dbReference type="SAM" id="Phobius"/>
    </source>
</evidence>
<dbReference type="RefSeq" id="WP_379287101.1">
    <property type="nucleotide sequence ID" value="NZ_JBHTIU010000026.1"/>
</dbReference>
<dbReference type="EMBL" id="JBHTIU010000026">
    <property type="protein sequence ID" value="MFD0868911.1"/>
    <property type="molecule type" value="Genomic_DNA"/>
</dbReference>
<accession>A0ABW3D8N6</accession>
<proteinExistence type="predicted"/>
<reference evidence="5" key="1">
    <citation type="journal article" date="2019" name="Int. J. Syst. Evol. Microbiol.">
        <title>The Global Catalogue of Microorganisms (GCM) 10K type strain sequencing project: providing services to taxonomists for standard genome sequencing and annotation.</title>
        <authorList>
            <consortium name="The Broad Institute Genomics Platform"/>
            <consortium name="The Broad Institute Genome Sequencing Center for Infectious Disease"/>
            <person name="Wu L."/>
            <person name="Ma J."/>
        </authorList>
    </citation>
    <scope>NUCLEOTIDE SEQUENCE [LARGE SCALE GENOMIC DNA]</scope>
    <source>
        <strain evidence="5">CCUG 57263</strain>
    </source>
</reference>
<protein>
    <submittedName>
        <fullName evidence="4">Amidohydrolase family protein</fullName>
    </submittedName>
</protein>
<dbReference type="InterPro" id="IPR006680">
    <property type="entry name" value="Amidohydro-rel"/>
</dbReference>
<dbReference type="Pfam" id="PF04909">
    <property type="entry name" value="Amidohydro_2"/>
    <property type="match status" value="1"/>
</dbReference>
<keyword evidence="5" id="KW-1185">Reference proteome</keyword>
<dbReference type="InterPro" id="IPR032466">
    <property type="entry name" value="Metal_Hydrolase"/>
</dbReference>
<gene>
    <name evidence="4" type="ORF">ACFQ03_07100</name>
</gene>
<feature type="transmembrane region" description="Helical" evidence="2">
    <location>
        <begin position="7"/>
        <end position="25"/>
    </location>
</feature>
<evidence type="ECO:0000259" key="3">
    <source>
        <dbReference type="Pfam" id="PF04909"/>
    </source>
</evidence>
<evidence type="ECO:0000313" key="5">
    <source>
        <dbReference type="Proteomes" id="UP001597120"/>
    </source>
</evidence>
<evidence type="ECO:0000256" key="1">
    <source>
        <dbReference type="SAM" id="MobiDB-lite"/>
    </source>
</evidence>
<keyword evidence="2" id="KW-0472">Membrane</keyword>
<dbReference type="SUPFAM" id="SSF51556">
    <property type="entry name" value="Metallo-dependent hydrolases"/>
    <property type="match status" value="1"/>
</dbReference>
<feature type="domain" description="Amidohydrolase-related" evidence="3">
    <location>
        <begin position="127"/>
        <end position="331"/>
    </location>
</feature>
<dbReference type="Proteomes" id="UP001597120">
    <property type="component" value="Unassembled WGS sequence"/>
</dbReference>
<keyword evidence="2" id="KW-0812">Transmembrane</keyword>
<feature type="region of interest" description="Disordered" evidence="1">
    <location>
        <begin position="44"/>
        <end position="63"/>
    </location>
</feature>
<comment type="caution">
    <text evidence="4">The sequence shown here is derived from an EMBL/GenBank/DDBJ whole genome shotgun (WGS) entry which is preliminary data.</text>
</comment>
<evidence type="ECO:0000313" key="4">
    <source>
        <dbReference type="EMBL" id="MFD0868911.1"/>
    </source>
</evidence>
<keyword evidence="2" id="KW-1133">Transmembrane helix</keyword>